<gene>
    <name evidence="4" type="ordered locus">DMR_00230</name>
</gene>
<organism evidence="4 5">
    <name type="scientific">Solidesulfovibrio magneticus (strain ATCC 700980 / DSM 13731 / RS-1)</name>
    <name type="common">Desulfovibrio magneticus</name>
    <dbReference type="NCBI Taxonomy" id="573370"/>
    <lineage>
        <taxon>Bacteria</taxon>
        <taxon>Pseudomonadati</taxon>
        <taxon>Thermodesulfobacteriota</taxon>
        <taxon>Desulfovibrionia</taxon>
        <taxon>Desulfovibrionales</taxon>
        <taxon>Desulfovibrionaceae</taxon>
        <taxon>Solidesulfovibrio</taxon>
    </lineage>
</organism>
<evidence type="ECO:0000313" key="4">
    <source>
        <dbReference type="EMBL" id="BAH73514.1"/>
    </source>
</evidence>
<reference evidence="4 5" key="1">
    <citation type="journal article" date="2009" name="Genome Res.">
        <title>Whole genome sequence of Desulfovibrio magneticus strain RS-1 revealed common gene clusters in magnetotactic bacteria.</title>
        <authorList>
            <person name="Nakazawa H."/>
            <person name="Arakaki A."/>
            <person name="Narita-Yamada S."/>
            <person name="Yashiro I."/>
            <person name="Jinno K."/>
            <person name="Aoki N."/>
            <person name="Tsuruyama A."/>
            <person name="Okamura Y."/>
            <person name="Tanikawa S."/>
            <person name="Fujita N."/>
            <person name="Takeyama H."/>
            <person name="Matsunaga T."/>
        </authorList>
    </citation>
    <scope>NUCLEOTIDE SEQUENCE [LARGE SCALE GENOMIC DNA]</scope>
    <source>
        <strain evidence="5">ATCC 700980 / DSM 13731 / RS-1</strain>
    </source>
</reference>
<evidence type="ECO:0000256" key="2">
    <source>
        <dbReference type="ARBA" id="ARBA00022643"/>
    </source>
</evidence>
<dbReference type="AlphaFoldDB" id="C4XT32"/>
<dbReference type="eggNOG" id="COG0655">
    <property type="taxonomic scope" value="Bacteria"/>
</dbReference>
<protein>
    <recommendedName>
        <fullName evidence="3">NADPH-dependent FMN reductase-like domain-containing protein</fullName>
    </recommendedName>
</protein>
<dbReference type="EMBL" id="AP010904">
    <property type="protein sequence ID" value="BAH73514.1"/>
    <property type="molecule type" value="Genomic_DNA"/>
</dbReference>
<dbReference type="InterPro" id="IPR005025">
    <property type="entry name" value="FMN_Rdtase-like_dom"/>
</dbReference>
<dbReference type="GO" id="GO:0016491">
    <property type="term" value="F:oxidoreductase activity"/>
    <property type="evidence" value="ECO:0007669"/>
    <property type="project" value="InterPro"/>
</dbReference>
<dbReference type="SUPFAM" id="SSF52218">
    <property type="entry name" value="Flavoproteins"/>
    <property type="match status" value="2"/>
</dbReference>
<keyword evidence="2" id="KW-0288">FMN</keyword>
<dbReference type="HOGENOM" id="CLU_036889_0_0_7"/>
<dbReference type="PANTHER" id="PTHR43278:SF2">
    <property type="entry name" value="IRON-SULFUR FLAVOPROTEIN"/>
    <property type="match status" value="1"/>
</dbReference>
<keyword evidence="5" id="KW-1185">Reference proteome</keyword>
<dbReference type="STRING" id="573370.DMR_00230"/>
<dbReference type="Gene3D" id="3.40.50.360">
    <property type="match status" value="2"/>
</dbReference>
<accession>C4XT32</accession>
<dbReference type="Pfam" id="PF03358">
    <property type="entry name" value="FMN_red"/>
    <property type="match status" value="1"/>
</dbReference>
<proteinExistence type="predicted"/>
<dbReference type="KEGG" id="dma:DMR_00230"/>
<dbReference type="InterPro" id="IPR051796">
    <property type="entry name" value="ISF_SsuE-like"/>
</dbReference>
<evidence type="ECO:0000256" key="1">
    <source>
        <dbReference type="ARBA" id="ARBA00022630"/>
    </source>
</evidence>
<keyword evidence="1" id="KW-0285">Flavoprotein</keyword>
<name>C4XT32_SOLM1</name>
<dbReference type="InterPro" id="IPR029039">
    <property type="entry name" value="Flavoprotein-like_sf"/>
</dbReference>
<dbReference type="PANTHER" id="PTHR43278">
    <property type="entry name" value="NAD(P)H-DEPENDENT FMN-CONTAINING OXIDOREDUCTASE YWQN-RELATED"/>
    <property type="match status" value="1"/>
</dbReference>
<evidence type="ECO:0000259" key="3">
    <source>
        <dbReference type="Pfam" id="PF03358"/>
    </source>
</evidence>
<sequence>MKNYQGPEDEGGVMAENWLVLDALGAAGEVGEALRKAVQGEAASRGVSCRFVSIPSSGLPSCRGCFSCWTKTPGQCCMADDGLGLSAAIAGSTSLVLLTPVVLGGHAPGLRLAMERAVLPNLLPYFSKVDGRSRHPNRYPAVPALYGIGLTVERDPESAQLFCSLVARNAANMRSPRHGAGVACRADGEAGAAAVVRSVLSDAVQPDARPRLIVALVGSPKPRGGVSATLANHVQDWLTRHGAVVRPFSLAAARQDEEAFVALAEALGEADAAYLSFPVYADAIPGAAVEVLERLCAYRREIAPDRPQAFFAVANCGFPEPVNCDAPLAMCRLFARQAGFAWLGGVGVGGGGMYEGRPLSSFGFLSTTARRALEAKAALLLSPPPPDLAQTGDILVPCPLPDRVYQWMADRGWQKALAGKDAVRDALARPYAVPGASS</sequence>
<dbReference type="Proteomes" id="UP000009071">
    <property type="component" value="Chromosome"/>
</dbReference>
<feature type="domain" description="NADPH-dependent FMN reductase-like" evidence="3">
    <location>
        <begin position="213"/>
        <end position="314"/>
    </location>
</feature>
<evidence type="ECO:0000313" key="5">
    <source>
        <dbReference type="Proteomes" id="UP000009071"/>
    </source>
</evidence>